<evidence type="ECO:0000259" key="9">
    <source>
        <dbReference type="Pfam" id="PF08281"/>
    </source>
</evidence>
<dbReference type="GO" id="GO:0003677">
    <property type="term" value="F:DNA binding"/>
    <property type="evidence" value="ECO:0007669"/>
    <property type="project" value="UniProtKB-KW"/>
</dbReference>
<dbReference type="Pfam" id="PF08281">
    <property type="entry name" value="Sigma70_r4_2"/>
    <property type="match status" value="1"/>
</dbReference>
<dbReference type="InterPro" id="IPR014284">
    <property type="entry name" value="RNA_pol_sigma-70_dom"/>
</dbReference>
<keyword evidence="4 6" id="KW-0238">DNA-binding</keyword>
<dbReference type="InterPro" id="IPR036388">
    <property type="entry name" value="WH-like_DNA-bd_sf"/>
</dbReference>
<evidence type="ECO:0000256" key="6">
    <source>
        <dbReference type="RuleBase" id="RU000716"/>
    </source>
</evidence>
<dbReference type="EMBL" id="RRAZ01000019">
    <property type="protein sequence ID" value="RRH73206.1"/>
    <property type="molecule type" value="Genomic_DNA"/>
</dbReference>
<evidence type="ECO:0000256" key="7">
    <source>
        <dbReference type="SAM" id="MobiDB-lite"/>
    </source>
</evidence>
<dbReference type="OrthoDB" id="9803470at2"/>
<dbReference type="SUPFAM" id="SSF88946">
    <property type="entry name" value="Sigma2 domain of RNA polymerase sigma factors"/>
    <property type="match status" value="1"/>
</dbReference>
<evidence type="ECO:0000256" key="4">
    <source>
        <dbReference type="ARBA" id="ARBA00023125"/>
    </source>
</evidence>
<dbReference type="GO" id="GO:0016987">
    <property type="term" value="F:sigma factor activity"/>
    <property type="evidence" value="ECO:0007669"/>
    <property type="project" value="UniProtKB-KW"/>
</dbReference>
<comment type="caution">
    <text evidence="10">The sequence shown here is derived from an EMBL/GenBank/DDBJ whole genome shotgun (WGS) entry which is preliminary data.</text>
</comment>
<feature type="domain" description="RNA polymerase sigma factor 70 region 4 type 2" evidence="9">
    <location>
        <begin position="134"/>
        <end position="185"/>
    </location>
</feature>
<dbReference type="Gene3D" id="1.10.10.10">
    <property type="entry name" value="Winged helix-like DNA-binding domain superfamily/Winged helix DNA-binding domain"/>
    <property type="match status" value="1"/>
</dbReference>
<keyword evidence="5 6" id="KW-0804">Transcription</keyword>
<sequence length="195" mass="21404">MTCSQVATSAEAEPQAPATEPPHTRSHADRTQAKIKADEVLAHIPALRIYARSLCRDATMADDLVQDALVRAIGAIAQFRPGSNLKAWLFTILRNCFYSAYALRRRELPGATDCVASLPVAVPDGQIWSITRQETGRALARMPSHYSEALILVTVLGSSYIDAARILNCDIGTVKSRINRARAKLREELGDVFTR</sequence>
<dbReference type="InterPro" id="IPR007627">
    <property type="entry name" value="RNA_pol_sigma70_r2"/>
</dbReference>
<accession>A0A3P3DHN6</accession>
<reference evidence="10 11" key="1">
    <citation type="submission" date="2018-11" db="EMBL/GenBank/DDBJ databases">
        <title>Gemmobacter sp. nov., YIM 102744-1 draft genome.</title>
        <authorList>
            <person name="Li G."/>
            <person name="Jiang Y."/>
        </authorList>
    </citation>
    <scope>NUCLEOTIDE SEQUENCE [LARGE SCALE GENOMIC DNA]</scope>
    <source>
        <strain evidence="10 11">YIM 102744-1</strain>
    </source>
</reference>
<evidence type="ECO:0000256" key="3">
    <source>
        <dbReference type="ARBA" id="ARBA00023082"/>
    </source>
</evidence>
<evidence type="ECO:0000256" key="5">
    <source>
        <dbReference type="ARBA" id="ARBA00023163"/>
    </source>
</evidence>
<gene>
    <name evidence="10" type="ORF">EG244_13380</name>
</gene>
<evidence type="ECO:0000256" key="1">
    <source>
        <dbReference type="ARBA" id="ARBA00010641"/>
    </source>
</evidence>
<dbReference type="InterPro" id="IPR039425">
    <property type="entry name" value="RNA_pol_sigma-70-like"/>
</dbReference>
<dbReference type="PROSITE" id="PS01063">
    <property type="entry name" value="SIGMA70_ECF"/>
    <property type="match status" value="1"/>
</dbReference>
<comment type="similarity">
    <text evidence="1 6">Belongs to the sigma-70 factor family. ECF subfamily.</text>
</comment>
<dbReference type="RefSeq" id="WP_124965496.1">
    <property type="nucleotide sequence ID" value="NZ_RRAZ01000019.1"/>
</dbReference>
<evidence type="ECO:0000313" key="10">
    <source>
        <dbReference type="EMBL" id="RRH73206.1"/>
    </source>
</evidence>
<keyword evidence="11" id="KW-1185">Reference proteome</keyword>
<proteinExistence type="inferred from homology"/>
<feature type="region of interest" description="Disordered" evidence="7">
    <location>
        <begin position="1"/>
        <end position="32"/>
    </location>
</feature>
<feature type="domain" description="RNA polymerase sigma-70 region 2" evidence="8">
    <location>
        <begin position="42"/>
        <end position="106"/>
    </location>
</feature>
<protein>
    <recommendedName>
        <fullName evidence="6">RNA polymerase sigma factor</fullName>
    </recommendedName>
</protein>
<evidence type="ECO:0000313" key="11">
    <source>
        <dbReference type="Proteomes" id="UP000282125"/>
    </source>
</evidence>
<keyword evidence="2 6" id="KW-0805">Transcription regulation</keyword>
<dbReference type="InterPro" id="IPR013325">
    <property type="entry name" value="RNA_pol_sigma_r2"/>
</dbReference>
<dbReference type="Proteomes" id="UP000282125">
    <property type="component" value="Unassembled WGS sequence"/>
</dbReference>
<dbReference type="InterPro" id="IPR013324">
    <property type="entry name" value="RNA_pol_sigma_r3/r4-like"/>
</dbReference>
<feature type="compositionally biased region" description="Low complexity" evidence="7">
    <location>
        <begin position="7"/>
        <end position="18"/>
    </location>
</feature>
<feature type="compositionally biased region" description="Basic and acidic residues" evidence="7">
    <location>
        <begin position="22"/>
        <end position="32"/>
    </location>
</feature>
<evidence type="ECO:0000256" key="2">
    <source>
        <dbReference type="ARBA" id="ARBA00023015"/>
    </source>
</evidence>
<dbReference type="InterPro" id="IPR000838">
    <property type="entry name" value="RNA_pol_sigma70_ECF_CS"/>
</dbReference>
<dbReference type="NCBIfam" id="TIGR02937">
    <property type="entry name" value="sigma70-ECF"/>
    <property type="match status" value="1"/>
</dbReference>
<dbReference type="Gene3D" id="1.10.1740.10">
    <property type="match status" value="1"/>
</dbReference>
<organism evidence="10 11">
    <name type="scientific">Falsigemmobacter faecalis</name>
    <dbReference type="NCBI Taxonomy" id="2488730"/>
    <lineage>
        <taxon>Bacteria</taxon>
        <taxon>Pseudomonadati</taxon>
        <taxon>Pseudomonadota</taxon>
        <taxon>Alphaproteobacteria</taxon>
        <taxon>Rhodobacterales</taxon>
        <taxon>Paracoccaceae</taxon>
        <taxon>Falsigemmobacter</taxon>
    </lineage>
</organism>
<keyword evidence="3 6" id="KW-0731">Sigma factor</keyword>
<name>A0A3P3DHN6_9RHOB</name>
<dbReference type="PANTHER" id="PTHR43133:SF25">
    <property type="entry name" value="RNA POLYMERASE SIGMA FACTOR RFAY-RELATED"/>
    <property type="match status" value="1"/>
</dbReference>
<dbReference type="AlphaFoldDB" id="A0A3P3DHN6"/>
<dbReference type="InterPro" id="IPR013249">
    <property type="entry name" value="RNA_pol_sigma70_r4_t2"/>
</dbReference>
<dbReference type="Pfam" id="PF04542">
    <property type="entry name" value="Sigma70_r2"/>
    <property type="match status" value="1"/>
</dbReference>
<evidence type="ECO:0000259" key="8">
    <source>
        <dbReference type="Pfam" id="PF04542"/>
    </source>
</evidence>
<dbReference type="PANTHER" id="PTHR43133">
    <property type="entry name" value="RNA POLYMERASE ECF-TYPE SIGMA FACTO"/>
    <property type="match status" value="1"/>
</dbReference>
<dbReference type="GO" id="GO:0006352">
    <property type="term" value="P:DNA-templated transcription initiation"/>
    <property type="evidence" value="ECO:0007669"/>
    <property type="project" value="InterPro"/>
</dbReference>
<dbReference type="CDD" id="cd06171">
    <property type="entry name" value="Sigma70_r4"/>
    <property type="match status" value="1"/>
</dbReference>
<dbReference type="SUPFAM" id="SSF88659">
    <property type="entry name" value="Sigma3 and sigma4 domains of RNA polymerase sigma factors"/>
    <property type="match status" value="1"/>
</dbReference>